<keyword evidence="8" id="KW-1015">Disulfide bond</keyword>
<evidence type="ECO:0000256" key="11">
    <source>
        <dbReference type="ARBA" id="ARBA00056905"/>
    </source>
</evidence>
<dbReference type="Pfam" id="PF07992">
    <property type="entry name" value="Pyr_redox_2"/>
    <property type="match status" value="1"/>
</dbReference>
<dbReference type="InterPro" id="IPR016156">
    <property type="entry name" value="FAD/NAD-linked_Rdtase_dimer_sf"/>
</dbReference>
<evidence type="ECO:0000256" key="14">
    <source>
        <dbReference type="PIRSR" id="PIRSR000350-4"/>
    </source>
</evidence>
<feature type="binding site" evidence="13">
    <location>
        <position position="110"/>
    </location>
    <ligand>
        <name>FAD</name>
        <dbReference type="ChEBI" id="CHEBI:57692"/>
    </ligand>
</feature>
<evidence type="ECO:0000256" key="8">
    <source>
        <dbReference type="ARBA" id="ARBA00023157"/>
    </source>
</evidence>
<comment type="function">
    <text evidence="11 16">Catalyzes the reduction of glutathione disulfide (GSSG) to reduced glutathione (GSH). Constitutes the major mechanism to maintain a high GSH:GSSG ratio in the cytosol.</text>
</comment>
<feature type="disulfide bond" description="Redox-active" evidence="14">
    <location>
        <begin position="101"/>
        <end position="106"/>
    </location>
</feature>
<comment type="subcellular location">
    <subcellularLocation>
        <location evidence="16">Cytoplasm</location>
    </subcellularLocation>
</comment>
<evidence type="ECO:0000256" key="16">
    <source>
        <dbReference type="RuleBase" id="RU365016"/>
    </source>
</evidence>
<dbReference type="PANTHER" id="PTHR42737:SF2">
    <property type="entry name" value="GLUTATHIONE REDUCTASE"/>
    <property type="match status" value="1"/>
</dbReference>
<feature type="binding site" evidence="13">
    <location>
        <position position="368"/>
    </location>
    <ligand>
        <name>FAD</name>
        <dbReference type="ChEBI" id="CHEBI:57692"/>
    </ligand>
</feature>
<accession>A0A1C7NCG1</accession>
<dbReference type="InterPro" id="IPR012999">
    <property type="entry name" value="Pyr_OxRdtase_I_AS"/>
</dbReference>
<dbReference type="SUPFAM" id="SSF55424">
    <property type="entry name" value="FAD/NAD-linked reductases, dimerisation (C-terminal) domain"/>
    <property type="match status" value="1"/>
</dbReference>
<evidence type="ECO:0000313" key="19">
    <source>
        <dbReference type="EMBL" id="OBZ86805.1"/>
    </source>
</evidence>
<dbReference type="PRINTS" id="PR00411">
    <property type="entry name" value="PNDRDTASEI"/>
</dbReference>
<dbReference type="AlphaFoldDB" id="A0A1C7NCG1"/>
<evidence type="ECO:0000256" key="2">
    <source>
        <dbReference type="ARBA" id="ARBA00011738"/>
    </source>
</evidence>
<dbReference type="EC" id="1.8.1.7" evidence="3 16"/>
<evidence type="ECO:0000313" key="20">
    <source>
        <dbReference type="Proteomes" id="UP000093000"/>
    </source>
</evidence>
<keyword evidence="16" id="KW-0521">NADP</keyword>
<evidence type="ECO:0000256" key="1">
    <source>
        <dbReference type="ARBA" id="ARBA00007532"/>
    </source>
</evidence>
<dbReference type="FunCoup" id="A0A1C7NCG1">
    <property type="interactions" value="541"/>
</dbReference>
<dbReference type="NCBIfam" id="TIGR01421">
    <property type="entry name" value="gluta_reduc_1"/>
    <property type="match status" value="1"/>
</dbReference>
<keyword evidence="16" id="KW-0963">Cytoplasm</keyword>
<dbReference type="GO" id="GO:0050660">
    <property type="term" value="F:flavin adenine dinucleotide binding"/>
    <property type="evidence" value="ECO:0007669"/>
    <property type="project" value="InterPro"/>
</dbReference>
<dbReference type="GO" id="GO:0034599">
    <property type="term" value="P:cellular response to oxidative stress"/>
    <property type="evidence" value="ECO:0007669"/>
    <property type="project" value="TreeGrafter"/>
</dbReference>
<comment type="caution">
    <text evidence="19">The sequence shown here is derived from an EMBL/GenBank/DDBJ whole genome shotgun (WGS) entry which is preliminary data.</text>
</comment>
<evidence type="ECO:0000256" key="4">
    <source>
        <dbReference type="ARBA" id="ARBA00017111"/>
    </source>
</evidence>
<dbReference type="InterPro" id="IPR023753">
    <property type="entry name" value="FAD/NAD-binding_dom"/>
</dbReference>
<evidence type="ECO:0000256" key="10">
    <source>
        <dbReference type="ARBA" id="ARBA00049142"/>
    </source>
</evidence>
<comment type="subunit">
    <text evidence="2">Homodimer.</text>
</comment>
<dbReference type="GO" id="GO:0005739">
    <property type="term" value="C:mitochondrion"/>
    <property type="evidence" value="ECO:0007669"/>
    <property type="project" value="TreeGrafter"/>
</dbReference>
<keyword evidence="5 15" id="KW-0285">Flavoprotein</keyword>
<dbReference type="PIRSF" id="PIRSF000350">
    <property type="entry name" value="Mercury_reductase_MerA"/>
    <property type="match status" value="1"/>
</dbReference>
<dbReference type="Pfam" id="PF02852">
    <property type="entry name" value="Pyr_redox_dim"/>
    <property type="match status" value="1"/>
</dbReference>
<dbReference type="GO" id="GO:0050661">
    <property type="term" value="F:NADP binding"/>
    <property type="evidence" value="ECO:0007669"/>
    <property type="project" value="InterPro"/>
</dbReference>
<protein>
    <recommendedName>
        <fullName evidence="4 16">Glutathione reductase</fullName>
        <ecNumber evidence="3 16">1.8.1.7</ecNumber>
    </recommendedName>
</protein>
<comment type="catalytic activity">
    <reaction evidence="10 16">
        <text>2 glutathione + NADP(+) = glutathione disulfide + NADPH + H(+)</text>
        <dbReference type="Rhea" id="RHEA:11740"/>
        <dbReference type="ChEBI" id="CHEBI:15378"/>
        <dbReference type="ChEBI" id="CHEBI:57783"/>
        <dbReference type="ChEBI" id="CHEBI:57925"/>
        <dbReference type="ChEBI" id="CHEBI:58297"/>
        <dbReference type="ChEBI" id="CHEBI:58349"/>
        <dbReference type="EC" id="1.8.1.7"/>
    </reaction>
</comment>
<dbReference type="GO" id="GO:0004362">
    <property type="term" value="F:glutathione-disulfide reductase (NADPH) activity"/>
    <property type="evidence" value="ECO:0007669"/>
    <property type="project" value="UniProtKB-EC"/>
</dbReference>
<evidence type="ECO:0000256" key="12">
    <source>
        <dbReference type="PIRSR" id="PIRSR000350-2"/>
    </source>
</evidence>
<evidence type="ECO:0000256" key="5">
    <source>
        <dbReference type="ARBA" id="ARBA00022630"/>
    </source>
</evidence>
<dbReference type="InterPro" id="IPR001100">
    <property type="entry name" value="Pyr_nuc-diS_OxRdtase"/>
</dbReference>
<dbReference type="InterPro" id="IPR046952">
    <property type="entry name" value="GSHR/TRXR-like"/>
</dbReference>
<keyword evidence="9 15" id="KW-0676">Redox-active center</keyword>
<comment type="cofactor">
    <cofactor evidence="13">
        <name>FAD</name>
        <dbReference type="ChEBI" id="CHEBI:57692"/>
    </cofactor>
    <text evidence="13">Binds 1 FAD per subunit.</text>
</comment>
<dbReference type="PROSITE" id="PS00076">
    <property type="entry name" value="PYRIDINE_REDOX_1"/>
    <property type="match status" value="1"/>
</dbReference>
<dbReference type="FunFam" id="3.30.390.30:FF:000003">
    <property type="entry name" value="Glutathione reductase"/>
    <property type="match status" value="1"/>
</dbReference>
<feature type="binding site" evidence="13">
    <location>
        <begin position="202"/>
        <end position="204"/>
    </location>
    <ligand>
        <name>FAD</name>
        <dbReference type="ChEBI" id="CHEBI:57692"/>
    </ligand>
</feature>
<keyword evidence="20" id="KW-1185">Reference proteome</keyword>
<feature type="domain" description="Pyridine nucleotide-disulphide oxidoreductase dimerisation" evidence="17">
    <location>
        <begin position="406"/>
        <end position="516"/>
    </location>
</feature>
<dbReference type="GO" id="GO:0006749">
    <property type="term" value="P:glutathione metabolic process"/>
    <property type="evidence" value="ECO:0007669"/>
    <property type="project" value="InterPro"/>
</dbReference>
<dbReference type="InterPro" id="IPR036188">
    <property type="entry name" value="FAD/NAD-bd_sf"/>
</dbReference>
<feature type="domain" description="FAD/NAD(P)-binding" evidence="18">
    <location>
        <begin position="63"/>
        <end position="381"/>
    </location>
</feature>
<feature type="binding site" evidence="13">
    <location>
        <begin position="237"/>
        <end position="244"/>
    </location>
    <ligand>
        <name>NAD(+)</name>
        <dbReference type="ChEBI" id="CHEBI:57540"/>
    </ligand>
</feature>
<sequence>MLFVQLCYFIFGGSTDSISFANPILSKLIVIQSRSMDIIQQRLQHIHDCLNMPPVSKASKALYDYIVIGGGSGGVSGARRASSYGASVAMIEGNPYLGGTCVNVGCVPKKVMWNTASIAEAIHHAKGYGFSVGQTKFDWATIKTKRDDYIKRLNGIYDNNVQKEKVEHFHGHARFVDSQTIRVTREGTDPIELKGKHILIATGSEAIIPDLPGAELGITSDGFFDLEQQPKRVAVVGTGYIGIELAGIFHTLGSEVTIFSRTKQILRKFDTIIKDTLLDHMQKTGVQFTFDSKVTALEKTNSGIIVKYDADGQPGQIEVDTVLWAVGRAASTRDLNIEAAGVQLDKKRHIIVDEYQNTTAKNIYALGDVIGKAELTPVAIAASRKLSDRLFGGSQFTESKLDYVNIPTVVFSHPTSGTIGYTEEEARSEFGDDKIKVYTSRFTNMFFSVLDEKEPTAYKLIVAGPEEKVVGMHIIGRGSDEILQGFGVAIRMGATKADFDRCVAIHPTSAEELVTMR</sequence>
<dbReference type="Gene3D" id="3.30.390.30">
    <property type="match status" value="1"/>
</dbReference>
<gene>
    <name evidence="19" type="primary">GLR1_0</name>
    <name evidence="19" type="ORF">A0J61_05145</name>
</gene>
<evidence type="ECO:0000259" key="18">
    <source>
        <dbReference type="Pfam" id="PF07992"/>
    </source>
</evidence>
<evidence type="ECO:0000256" key="3">
    <source>
        <dbReference type="ARBA" id="ARBA00012607"/>
    </source>
</evidence>
<evidence type="ECO:0000256" key="9">
    <source>
        <dbReference type="ARBA" id="ARBA00023284"/>
    </source>
</evidence>
<comment type="similarity">
    <text evidence="1 15">Belongs to the class-I pyridine nucleotide-disulfide oxidoreductase family.</text>
</comment>
<dbReference type="FunFam" id="3.50.50.60:FF:000235">
    <property type="entry name" value="Glutathione reductase"/>
    <property type="match status" value="1"/>
</dbReference>
<feature type="active site" description="Proton acceptor" evidence="12">
    <location>
        <position position="506"/>
    </location>
</feature>
<organism evidence="19 20">
    <name type="scientific">Choanephora cucurbitarum</name>
    <dbReference type="NCBI Taxonomy" id="101091"/>
    <lineage>
        <taxon>Eukaryota</taxon>
        <taxon>Fungi</taxon>
        <taxon>Fungi incertae sedis</taxon>
        <taxon>Mucoromycota</taxon>
        <taxon>Mucoromycotina</taxon>
        <taxon>Mucoromycetes</taxon>
        <taxon>Mucorales</taxon>
        <taxon>Mucorineae</taxon>
        <taxon>Choanephoraceae</taxon>
        <taxon>Choanephoroideae</taxon>
        <taxon>Choanephora</taxon>
    </lineage>
</organism>
<proteinExistence type="inferred from homology"/>
<keyword evidence="13" id="KW-0547">Nucleotide-binding</keyword>
<evidence type="ECO:0000256" key="15">
    <source>
        <dbReference type="RuleBase" id="RU003691"/>
    </source>
</evidence>
<evidence type="ECO:0000256" key="13">
    <source>
        <dbReference type="PIRSR" id="PIRSR000350-3"/>
    </source>
</evidence>
<dbReference type="PRINTS" id="PR00368">
    <property type="entry name" value="FADPNR"/>
</dbReference>
<dbReference type="STRING" id="101091.A0A1C7NCG1"/>
<evidence type="ECO:0000256" key="7">
    <source>
        <dbReference type="ARBA" id="ARBA00023002"/>
    </source>
</evidence>
<dbReference type="InParanoid" id="A0A1C7NCG1"/>
<dbReference type="Proteomes" id="UP000093000">
    <property type="component" value="Unassembled WGS sequence"/>
</dbReference>
<dbReference type="InterPro" id="IPR004099">
    <property type="entry name" value="Pyr_nucl-diS_OxRdtase_dimer"/>
</dbReference>
<evidence type="ECO:0000259" key="17">
    <source>
        <dbReference type="Pfam" id="PF02852"/>
    </source>
</evidence>
<dbReference type="NCBIfam" id="NF004776">
    <property type="entry name" value="PRK06116.1"/>
    <property type="match status" value="1"/>
</dbReference>
<feature type="binding site" evidence="13">
    <location>
        <position position="327"/>
    </location>
    <ligand>
        <name>NAD(+)</name>
        <dbReference type="ChEBI" id="CHEBI:57540"/>
    </ligand>
</feature>
<evidence type="ECO:0000256" key="6">
    <source>
        <dbReference type="ARBA" id="ARBA00022827"/>
    </source>
</evidence>
<name>A0A1C7NCG1_9FUNG</name>
<dbReference type="Gene3D" id="3.50.50.60">
    <property type="entry name" value="FAD/NAD(P)-binding domain"/>
    <property type="match status" value="2"/>
</dbReference>
<dbReference type="GO" id="GO:0045454">
    <property type="term" value="P:cell redox homeostasis"/>
    <property type="evidence" value="ECO:0007669"/>
    <property type="project" value="InterPro"/>
</dbReference>
<dbReference type="PANTHER" id="PTHR42737">
    <property type="entry name" value="GLUTATHIONE REDUCTASE"/>
    <property type="match status" value="1"/>
</dbReference>
<dbReference type="SUPFAM" id="SSF51905">
    <property type="entry name" value="FAD/NAD(P)-binding domain"/>
    <property type="match status" value="1"/>
</dbReference>
<reference evidence="19 20" key="1">
    <citation type="submission" date="2016-03" db="EMBL/GenBank/DDBJ databases">
        <title>Choanephora cucurbitarum.</title>
        <authorList>
            <person name="Min B."/>
            <person name="Park H."/>
            <person name="Park J.-H."/>
            <person name="Shin H.-D."/>
            <person name="Choi I.-G."/>
        </authorList>
    </citation>
    <scope>NUCLEOTIDE SEQUENCE [LARGE SCALE GENOMIC DNA]</scope>
    <source>
        <strain evidence="19 20">KUS-F28377</strain>
    </source>
</reference>
<dbReference type="OrthoDB" id="5956163at2759"/>
<keyword evidence="13" id="KW-0520">NAD</keyword>
<dbReference type="GO" id="GO:0005829">
    <property type="term" value="C:cytosol"/>
    <property type="evidence" value="ECO:0007669"/>
    <property type="project" value="TreeGrafter"/>
</dbReference>
<keyword evidence="7 15" id="KW-0560">Oxidoreductase</keyword>
<keyword evidence="6 13" id="KW-0274">FAD</keyword>
<dbReference type="EMBL" id="LUGH01000270">
    <property type="protein sequence ID" value="OBZ86805.1"/>
    <property type="molecule type" value="Genomic_DNA"/>
</dbReference>
<dbReference type="InterPro" id="IPR006322">
    <property type="entry name" value="Glutathione_Rdtase_euk/bac"/>
</dbReference>